<dbReference type="AlphaFoldDB" id="A0A9D3WY56"/>
<name>A0A9D3WY56_9SAUR</name>
<proteinExistence type="predicted"/>
<organism evidence="1 2">
    <name type="scientific">Mauremys mutica</name>
    <name type="common">yellowpond turtle</name>
    <dbReference type="NCBI Taxonomy" id="74926"/>
    <lineage>
        <taxon>Eukaryota</taxon>
        <taxon>Metazoa</taxon>
        <taxon>Chordata</taxon>
        <taxon>Craniata</taxon>
        <taxon>Vertebrata</taxon>
        <taxon>Euteleostomi</taxon>
        <taxon>Archelosauria</taxon>
        <taxon>Testudinata</taxon>
        <taxon>Testudines</taxon>
        <taxon>Cryptodira</taxon>
        <taxon>Durocryptodira</taxon>
        <taxon>Testudinoidea</taxon>
        <taxon>Geoemydidae</taxon>
        <taxon>Geoemydinae</taxon>
        <taxon>Mauremys</taxon>
    </lineage>
</organism>
<comment type="caution">
    <text evidence="1">The sequence shown here is derived from an EMBL/GenBank/DDBJ whole genome shotgun (WGS) entry which is preliminary data.</text>
</comment>
<dbReference type="EMBL" id="JAHDVG010000484">
    <property type="protein sequence ID" value="KAH1169493.1"/>
    <property type="molecule type" value="Genomic_DNA"/>
</dbReference>
<protein>
    <submittedName>
        <fullName evidence="1">Uncharacterized protein</fullName>
    </submittedName>
</protein>
<accession>A0A9D3WY56</accession>
<reference evidence="1" key="1">
    <citation type="submission" date="2021-09" db="EMBL/GenBank/DDBJ databases">
        <title>The genome of Mauremys mutica provides insights into the evolution of semi-aquatic lifestyle.</title>
        <authorList>
            <person name="Gong S."/>
            <person name="Gao Y."/>
        </authorList>
    </citation>
    <scope>NUCLEOTIDE SEQUENCE</scope>
    <source>
        <strain evidence="1">MM-2020</strain>
        <tissue evidence="1">Muscle</tissue>
    </source>
</reference>
<evidence type="ECO:0000313" key="1">
    <source>
        <dbReference type="EMBL" id="KAH1169493.1"/>
    </source>
</evidence>
<gene>
    <name evidence="1" type="ORF">KIL84_000478</name>
</gene>
<keyword evidence="2" id="KW-1185">Reference proteome</keyword>
<sequence>MHTRGLIHSPGKAMARLPLTQLELEPGLGPMYLCKGKPRLISSEKIAIQIQKSTILALQAPCLTLSQAMDFIIISLDHKSLNNIQMNRLTYQFDPYPQCHVSNLATEPCIRFDLLREVSINKLAFANGSRTAGAMIVIVSLFHSDQE</sequence>
<evidence type="ECO:0000313" key="2">
    <source>
        <dbReference type="Proteomes" id="UP000827986"/>
    </source>
</evidence>
<dbReference type="Proteomes" id="UP000827986">
    <property type="component" value="Unassembled WGS sequence"/>
</dbReference>